<dbReference type="PANTHER" id="PTHR41248">
    <property type="entry name" value="NORD PROTEIN"/>
    <property type="match status" value="1"/>
</dbReference>
<reference evidence="2 3" key="1">
    <citation type="submission" date="2018-09" db="EMBL/GenBank/DDBJ databases">
        <authorList>
            <person name="Zhu H."/>
        </authorList>
    </citation>
    <scope>NUCLEOTIDE SEQUENCE [LARGE SCALE GENOMIC DNA]</scope>
    <source>
        <strain evidence="2 3">K1W22B-8</strain>
    </source>
</reference>
<keyword evidence="3" id="KW-1185">Reference proteome</keyword>
<dbReference type="PANTHER" id="PTHR41248:SF1">
    <property type="entry name" value="NORD PROTEIN"/>
    <property type="match status" value="1"/>
</dbReference>
<name>A0A418WCJ1_9PROT</name>
<comment type="caution">
    <text evidence="2">The sequence shown here is derived from an EMBL/GenBank/DDBJ whole genome shotgun (WGS) entry which is preliminary data.</text>
</comment>
<sequence>MRPLRRRSPPILFAFSSIAVEVLGFTTLSWRGGKSRARWLWTRRPSQPGRLCDLLHIIHRSSDTQLHFGSSFRLMLRPNLLKENVDGEAIEWAVDRLRACPKTRKILVVISDGAPVDDSTLASNDLEILDRHLRQTVSTVEASTDIKIAALGISFDVSRYYATCTTIRTPEDLGTAMIGLLEQVLVEPNIRAPMTETAEQLST</sequence>
<dbReference type="SUPFAM" id="SSF53300">
    <property type="entry name" value="vWA-like"/>
    <property type="match status" value="1"/>
</dbReference>
<feature type="domain" description="Cobalamin biosynthesis protein CobT VWA" evidence="1">
    <location>
        <begin position="18"/>
        <end position="186"/>
    </location>
</feature>
<dbReference type="Proteomes" id="UP000284605">
    <property type="component" value="Unassembled WGS sequence"/>
</dbReference>
<gene>
    <name evidence="2" type="ORF">D3874_12560</name>
</gene>
<protein>
    <submittedName>
        <fullName evidence="2">CobT protein</fullName>
    </submittedName>
</protein>
<dbReference type="Pfam" id="PF11775">
    <property type="entry name" value="CobT_C"/>
    <property type="match status" value="1"/>
</dbReference>
<evidence type="ECO:0000259" key="1">
    <source>
        <dbReference type="Pfam" id="PF11775"/>
    </source>
</evidence>
<accession>A0A418WCJ1</accession>
<dbReference type="EMBL" id="QYUK01000011">
    <property type="protein sequence ID" value="RJF87752.1"/>
    <property type="molecule type" value="Genomic_DNA"/>
</dbReference>
<dbReference type="InterPro" id="IPR051928">
    <property type="entry name" value="NorD/CobT"/>
</dbReference>
<organism evidence="2 3">
    <name type="scientific">Oleomonas cavernae</name>
    <dbReference type="NCBI Taxonomy" id="2320859"/>
    <lineage>
        <taxon>Bacteria</taxon>
        <taxon>Pseudomonadati</taxon>
        <taxon>Pseudomonadota</taxon>
        <taxon>Alphaproteobacteria</taxon>
        <taxon>Acetobacterales</taxon>
        <taxon>Acetobacteraceae</taxon>
        <taxon>Oleomonas</taxon>
    </lineage>
</organism>
<evidence type="ECO:0000313" key="2">
    <source>
        <dbReference type="EMBL" id="RJF87752.1"/>
    </source>
</evidence>
<evidence type="ECO:0000313" key="3">
    <source>
        <dbReference type="Proteomes" id="UP000284605"/>
    </source>
</evidence>
<dbReference type="InterPro" id="IPR025861">
    <property type="entry name" value="CobT_VWA_dom"/>
</dbReference>
<proteinExistence type="predicted"/>
<dbReference type="InterPro" id="IPR036465">
    <property type="entry name" value="vWFA_dom_sf"/>
</dbReference>
<dbReference type="AlphaFoldDB" id="A0A418WCJ1"/>